<protein>
    <submittedName>
        <fullName evidence="1">E3 ubiquitin-protein ligase NEDD4</fullName>
    </submittedName>
</protein>
<sequence>MPAGQKRAQDLIRDGCEPPCGCWELNSGPLEEQSVLLTSESSLQPPKPEYEWVQVIRLFFHNINEKFILLDFFSSKKRPSYKHR</sequence>
<dbReference type="InParanoid" id="G3HCC6"/>
<gene>
    <name evidence="1" type="ORF">I79_008134</name>
</gene>
<evidence type="ECO:0000313" key="2">
    <source>
        <dbReference type="Proteomes" id="UP000001075"/>
    </source>
</evidence>
<organism evidence="1 2">
    <name type="scientific">Cricetulus griseus</name>
    <name type="common">Chinese hamster</name>
    <name type="synonym">Cricetulus barabensis griseus</name>
    <dbReference type="NCBI Taxonomy" id="10029"/>
    <lineage>
        <taxon>Eukaryota</taxon>
        <taxon>Metazoa</taxon>
        <taxon>Chordata</taxon>
        <taxon>Craniata</taxon>
        <taxon>Vertebrata</taxon>
        <taxon>Euteleostomi</taxon>
        <taxon>Mammalia</taxon>
        <taxon>Eutheria</taxon>
        <taxon>Euarchontoglires</taxon>
        <taxon>Glires</taxon>
        <taxon>Rodentia</taxon>
        <taxon>Myomorpha</taxon>
        <taxon>Muroidea</taxon>
        <taxon>Cricetidae</taxon>
        <taxon>Cricetinae</taxon>
        <taxon>Cricetulus</taxon>
    </lineage>
</organism>
<dbReference type="EMBL" id="JH000280">
    <property type="protein sequence ID" value="EGW02432.1"/>
    <property type="molecule type" value="Genomic_DNA"/>
</dbReference>
<proteinExistence type="predicted"/>
<reference evidence="2" key="1">
    <citation type="journal article" date="2011" name="Nat. Biotechnol.">
        <title>The genomic sequence of the Chinese hamster ovary (CHO)-K1 cell line.</title>
        <authorList>
            <person name="Xu X."/>
            <person name="Nagarajan H."/>
            <person name="Lewis N.E."/>
            <person name="Pan S."/>
            <person name="Cai Z."/>
            <person name="Liu X."/>
            <person name="Chen W."/>
            <person name="Xie M."/>
            <person name="Wang W."/>
            <person name="Hammond S."/>
            <person name="Andersen M.R."/>
            <person name="Neff N."/>
            <person name="Passarelli B."/>
            <person name="Koh W."/>
            <person name="Fan H.C."/>
            <person name="Wang J."/>
            <person name="Gui Y."/>
            <person name="Lee K.H."/>
            <person name="Betenbaugh M.J."/>
            <person name="Quake S.R."/>
            <person name="Famili I."/>
            <person name="Palsson B.O."/>
            <person name="Wang J."/>
        </authorList>
    </citation>
    <scope>NUCLEOTIDE SEQUENCE [LARGE SCALE GENOMIC DNA]</scope>
    <source>
        <strain evidence="2">CHO K1 cell line</strain>
    </source>
</reference>
<dbReference type="AlphaFoldDB" id="G3HCC6"/>
<evidence type="ECO:0000313" key="1">
    <source>
        <dbReference type="EMBL" id="EGW02432.1"/>
    </source>
</evidence>
<accession>G3HCC6</accession>
<dbReference type="Proteomes" id="UP000001075">
    <property type="component" value="Unassembled WGS sequence"/>
</dbReference>
<name>G3HCC6_CRIGR</name>